<keyword evidence="4" id="KW-1185">Reference proteome</keyword>
<protein>
    <submittedName>
        <fullName evidence="3">GCN5-related N-acetyltransferase</fullName>
    </submittedName>
</protein>
<reference evidence="3 4" key="1">
    <citation type="journal article" date="2009" name="Stand. Genomic Sci.">
        <title>Complete genome sequence of Halorhabdus utahensis type strain (AX-2).</title>
        <authorList>
            <person name="Anderson I."/>
            <person name="Tindall B.J."/>
            <person name="Pomrenke H."/>
            <person name="Goker M."/>
            <person name="Lapidus A."/>
            <person name="Nolan M."/>
            <person name="Copeland A."/>
            <person name="Glavina Del Rio T."/>
            <person name="Chen F."/>
            <person name="Tice H."/>
            <person name="Cheng J.F."/>
            <person name="Lucas S."/>
            <person name="Chertkov O."/>
            <person name="Bruce D."/>
            <person name="Brettin T."/>
            <person name="Detter J.C."/>
            <person name="Han C."/>
            <person name="Goodwin L."/>
            <person name="Land M."/>
            <person name="Hauser L."/>
            <person name="Chang Y.J."/>
            <person name="Jeffries C.D."/>
            <person name="Pitluck S."/>
            <person name="Pati A."/>
            <person name="Mavromatis K."/>
            <person name="Ivanova N."/>
            <person name="Ovchinnikova G."/>
            <person name="Chen A."/>
            <person name="Palaniappan K."/>
            <person name="Chain P."/>
            <person name="Rohde M."/>
            <person name="Bristow J."/>
            <person name="Eisen J.A."/>
            <person name="Markowitz V."/>
            <person name="Hugenholtz P."/>
            <person name="Kyrpides N.C."/>
            <person name="Klenk H.P."/>
        </authorList>
    </citation>
    <scope>NUCLEOTIDE SEQUENCE [LARGE SCALE GENOMIC DNA]</scope>
    <source>
        <strain evidence="4">DSM 12940 / JCM 11049 / AX-2</strain>
    </source>
</reference>
<dbReference type="AlphaFoldDB" id="C7NMA1"/>
<evidence type="ECO:0000313" key="4">
    <source>
        <dbReference type="Proteomes" id="UP000002071"/>
    </source>
</evidence>
<dbReference type="eggNOG" id="arCOG00830">
    <property type="taxonomic scope" value="Archaea"/>
</dbReference>
<keyword evidence="3" id="KW-0808">Transferase</keyword>
<evidence type="ECO:0000256" key="1">
    <source>
        <dbReference type="SAM" id="MobiDB-lite"/>
    </source>
</evidence>
<organism evidence="3 4">
    <name type="scientific">Halorhabdus utahensis (strain DSM 12940 / JCM 11049 / AX-2)</name>
    <dbReference type="NCBI Taxonomy" id="519442"/>
    <lineage>
        <taxon>Archaea</taxon>
        <taxon>Methanobacteriati</taxon>
        <taxon>Methanobacteriota</taxon>
        <taxon>Stenosarchaea group</taxon>
        <taxon>Halobacteria</taxon>
        <taxon>Halobacteriales</taxon>
        <taxon>Haloarculaceae</taxon>
        <taxon>Halorhabdus</taxon>
    </lineage>
</organism>
<dbReference type="Gene3D" id="3.40.630.30">
    <property type="match status" value="1"/>
</dbReference>
<accession>C7NMA1</accession>
<dbReference type="Proteomes" id="UP000002071">
    <property type="component" value="Chromosome"/>
</dbReference>
<dbReference type="GeneID" id="8383408"/>
<dbReference type="CDD" id="cd04301">
    <property type="entry name" value="NAT_SF"/>
    <property type="match status" value="1"/>
</dbReference>
<dbReference type="PROSITE" id="PS51186">
    <property type="entry name" value="GNAT"/>
    <property type="match status" value="1"/>
</dbReference>
<dbReference type="InterPro" id="IPR000182">
    <property type="entry name" value="GNAT_dom"/>
</dbReference>
<proteinExistence type="predicted"/>
<name>C7NMA1_HALUD</name>
<evidence type="ECO:0000259" key="2">
    <source>
        <dbReference type="PROSITE" id="PS51186"/>
    </source>
</evidence>
<dbReference type="OrthoDB" id="129730at2157"/>
<dbReference type="GO" id="GO:0016747">
    <property type="term" value="F:acyltransferase activity, transferring groups other than amino-acyl groups"/>
    <property type="evidence" value="ECO:0007669"/>
    <property type="project" value="InterPro"/>
</dbReference>
<dbReference type="KEGG" id="hut:Huta_1133"/>
<gene>
    <name evidence="3" type="ordered locus">Huta_1133</name>
</gene>
<dbReference type="RefSeq" id="WP_015788885.1">
    <property type="nucleotide sequence ID" value="NC_013158.1"/>
</dbReference>
<feature type="domain" description="N-acetyltransferase" evidence="2">
    <location>
        <begin position="3"/>
        <end position="165"/>
    </location>
</feature>
<feature type="region of interest" description="Disordered" evidence="1">
    <location>
        <begin position="165"/>
        <end position="200"/>
    </location>
</feature>
<dbReference type="STRING" id="519442.Huta_1133"/>
<dbReference type="HOGENOM" id="CLU_013985_4_2_2"/>
<sequence>MHASLRIATPADGPAIRSIYAPYVESTAITFETEVPTTEEMTDQIEQTHEAFPWIVCETENEGVVGYATASSLRSKAAYAWAVELTVYVDDDIQQSGVGTALYTSLLETLREQGYVDAYAAVTLPNSASVSLHENFAFEPVGTFPAAGHKQGSWHDVQWWHRQLGEHPADPEPPTPMETMKDSSALETALRSGEAALADE</sequence>
<dbReference type="Pfam" id="PF13420">
    <property type="entry name" value="Acetyltransf_4"/>
    <property type="match status" value="1"/>
</dbReference>
<dbReference type="InterPro" id="IPR016181">
    <property type="entry name" value="Acyl_CoA_acyltransferase"/>
</dbReference>
<dbReference type="EMBL" id="CP001687">
    <property type="protein sequence ID" value="ACV11309.1"/>
    <property type="molecule type" value="Genomic_DNA"/>
</dbReference>
<dbReference type="SUPFAM" id="SSF55729">
    <property type="entry name" value="Acyl-CoA N-acyltransferases (Nat)"/>
    <property type="match status" value="1"/>
</dbReference>
<evidence type="ECO:0000313" key="3">
    <source>
        <dbReference type="EMBL" id="ACV11309.1"/>
    </source>
</evidence>
<dbReference type="PANTHER" id="PTHR43072:SF8">
    <property type="entry name" value="ACYLTRANSFERASE FABY-RELATED"/>
    <property type="match status" value="1"/>
</dbReference>
<dbReference type="PANTHER" id="PTHR43072">
    <property type="entry name" value="N-ACETYLTRANSFERASE"/>
    <property type="match status" value="1"/>
</dbReference>